<gene>
    <name evidence="1" type="ORF">AACH00_05965</name>
</gene>
<name>A0ABU9C3M7_9BURK</name>
<evidence type="ECO:0000313" key="2">
    <source>
        <dbReference type="Proteomes" id="UP001379945"/>
    </source>
</evidence>
<proteinExistence type="predicted"/>
<reference evidence="1 2" key="1">
    <citation type="submission" date="2024-04" db="EMBL/GenBank/DDBJ databases">
        <title>Novel species of the genus Ideonella isolated from streams.</title>
        <authorList>
            <person name="Lu H."/>
        </authorList>
    </citation>
    <scope>NUCLEOTIDE SEQUENCE [LARGE SCALE GENOMIC DNA]</scope>
    <source>
        <strain evidence="1 2">LYT19W</strain>
    </source>
</reference>
<dbReference type="Proteomes" id="UP001379945">
    <property type="component" value="Unassembled WGS sequence"/>
</dbReference>
<evidence type="ECO:0008006" key="3">
    <source>
        <dbReference type="Google" id="ProtNLM"/>
    </source>
</evidence>
<keyword evidence="2" id="KW-1185">Reference proteome</keyword>
<accession>A0ABU9C3M7</accession>
<protein>
    <recommendedName>
        <fullName evidence="3">Ferrous iron transport protein A</fullName>
    </recommendedName>
</protein>
<dbReference type="EMBL" id="JBBUTI010000004">
    <property type="protein sequence ID" value="MEK8045890.1"/>
    <property type="molecule type" value="Genomic_DNA"/>
</dbReference>
<comment type="caution">
    <text evidence="1">The sequence shown here is derived from an EMBL/GenBank/DDBJ whole genome shotgun (WGS) entry which is preliminary data.</text>
</comment>
<sequence length="94" mass="10209">MSDDCTPAEAPQTVHGRVVLERTAAGSKSEREAVMLDMGGAGKLLLRRVGGHPLRDAVLHTWVGRTLTLKGWRREGFFLVDAPEEASAKDQAPE</sequence>
<evidence type="ECO:0000313" key="1">
    <source>
        <dbReference type="EMBL" id="MEK8045890.1"/>
    </source>
</evidence>
<dbReference type="RefSeq" id="WP_341398174.1">
    <property type="nucleotide sequence ID" value="NZ_JBBUTI010000004.1"/>
</dbReference>
<organism evidence="1 2">
    <name type="scientific">Ideonella margarita</name>
    <dbReference type="NCBI Taxonomy" id="2984191"/>
    <lineage>
        <taxon>Bacteria</taxon>
        <taxon>Pseudomonadati</taxon>
        <taxon>Pseudomonadota</taxon>
        <taxon>Betaproteobacteria</taxon>
        <taxon>Burkholderiales</taxon>
        <taxon>Sphaerotilaceae</taxon>
        <taxon>Ideonella</taxon>
    </lineage>
</organism>